<feature type="compositionally biased region" description="Basic and acidic residues" evidence="1">
    <location>
        <begin position="76"/>
        <end position="99"/>
    </location>
</feature>
<gene>
    <name evidence="4" type="ORF">SOIL9_29330</name>
</gene>
<dbReference type="Proteomes" id="UP000464178">
    <property type="component" value="Chromosome"/>
</dbReference>
<evidence type="ECO:0000256" key="1">
    <source>
        <dbReference type="SAM" id="MobiDB-lite"/>
    </source>
</evidence>
<evidence type="ECO:0000313" key="5">
    <source>
        <dbReference type="Proteomes" id="UP000464178"/>
    </source>
</evidence>
<keyword evidence="3" id="KW-0732">Signal</keyword>
<keyword evidence="2" id="KW-0812">Transmembrane</keyword>
<evidence type="ECO:0000313" key="4">
    <source>
        <dbReference type="EMBL" id="VTR94781.1"/>
    </source>
</evidence>
<reference evidence="4 5" key="1">
    <citation type="submission" date="2019-05" db="EMBL/GenBank/DDBJ databases">
        <authorList>
            <consortium name="Science for Life Laboratories"/>
        </authorList>
    </citation>
    <scope>NUCLEOTIDE SEQUENCE [LARGE SCALE GENOMIC DNA]</scope>
    <source>
        <strain evidence="4">Soil9</strain>
    </source>
</reference>
<dbReference type="AlphaFoldDB" id="A0A6P2D0K4"/>
<keyword evidence="2" id="KW-1133">Transmembrane helix</keyword>
<evidence type="ECO:0000256" key="3">
    <source>
        <dbReference type="SAM" id="SignalP"/>
    </source>
</evidence>
<dbReference type="EMBL" id="LR593886">
    <property type="protein sequence ID" value="VTR94781.1"/>
    <property type="molecule type" value="Genomic_DNA"/>
</dbReference>
<dbReference type="KEGG" id="gms:SOIL9_29330"/>
<evidence type="ECO:0000256" key="2">
    <source>
        <dbReference type="SAM" id="Phobius"/>
    </source>
</evidence>
<feature type="region of interest" description="Disordered" evidence="1">
    <location>
        <begin position="70"/>
        <end position="99"/>
    </location>
</feature>
<feature type="signal peptide" evidence="3">
    <location>
        <begin position="1"/>
        <end position="19"/>
    </location>
</feature>
<proteinExistence type="predicted"/>
<sequence length="99" mass="10291">MRTLALVGGVLLIAFGALAGASTGAVNAQAARNNVPADQRFWNAVGGALCSLVCVGGGILSVAVGTRKPARVRSRSRADKDDRDDEGARSARPWDTRQQ</sequence>
<organism evidence="4 5">
    <name type="scientific">Gemmata massiliana</name>
    <dbReference type="NCBI Taxonomy" id="1210884"/>
    <lineage>
        <taxon>Bacteria</taxon>
        <taxon>Pseudomonadati</taxon>
        <taxon>Planctomycetota</taxon>
        <taxon>Planctomycetia</taxon>
        <taxon>Gemmatales</taxon>
        <taxon>Gemmataceae</taxon>
        <taxon>Gemmata</taxon>
    </lineage>
</organism>
<keyword evidence="5" id="KW-1185">Reference proteome</keyword>
<protein>
    <submittedName>
        <fullName evidence="4">Uncharacterized protein</fullName>
    </submittedName>
</protein>
<dbReference type="RefSeq" id="WP_162669273.1">
    <property type="nucleotide sequence ID" value="NZ_LR593886.1"/>
</dbReference>
<name>A0A6P2D0K4_9BACT</name>
<accession>A0A6P2D0K4</accession>
<feature type="chain" id="PRO_5026684010" evidence="3">
    <location>
        <begin position="20"/>
        <end position="99"/>
    </location>
</feature>
<keyword evidence="2" id="KW-0472">Membrane</keyword>
<feature type="transmembrane region" description="Helical" evidence="2">
    <location>
        <begin position="44"/>
        <end position="65"/>
    </location>
</feature>